<evidence type="ECO:0000256" key="6">
    <source>
        <dbReference type="SAM" id="MobiDB-lite"/>
    </source>
</evidence>
<accession>A0A8H7SFJ4</accession>
<dbReference type="Pfam" id="PF00010">
    <property type="entry name" value="HLH"/>
    <property type="match status" value="1"/>
</dbReference>
<evidence type="ECO:0000259" key="7">
    <source>
        <dbReference type="PROSITE" id="PS50888"/>
    </source>
</evidence>
<evidence type="ECO:0000256" key="4">
    <source>
        <dbReference type="ARBA" id="ARBA00023163"/>
    </source>
</evidence>
<feature type="region of interest" description="Disordered" evidence="6">
    <location>
        <begin position="75"/>
        <end position="168"/>
    </location>
</feature>
<dbReference type="GO" id="GO:0046983">
    <property type="term" value="F:protein dimerization activity"/>
    <property type="evidence" value="ECO:0007669"/>
    <property type="project" value="InterPro"/>
</dbReference>
<feature type="region of interest" description="Disordered" evidence="6">
    <location>
        <begin position="234"/>
        <end position="263"/>
    </location>
</feature>
<feature type="region of interest" description="Disordered" evidence="6">
    <location>
        <begin position="1"/>
        <end position="21"/>
    </location>
</feature>
<proteinExistence type="predicted"/>
<keyword evidence="2" id="KW-0805">Transcription regulation</keyword>
<dbReference type="GO" id="GO:0000978">
    <property type="term" value="F:RNA polymerase II cis-regulatory region sequence-specific DNA binding"/>
    <property type="evidence" value="ECO:0007669"/>
    <property type="project" value="TreeGrafter"/>
</dbReference>
<protein>
    <recommendedName>
        <fullName evidence="7">BHLH domain-containing protein</fullName>
    </recommendedName>
</protein>
<organism evidence="8 9">
    <name type="scientific">Circinella minor</name>
    <dbReference type="NCBI Taxonomy" id="1195481"/>
    <lineage>
        <taxon>Eukaryota</taxon>
        <taxon>Fungi</taxon>
        <taxon>Fungi incertae sedis</taxon>
        <taxon>Mucoromycota</taxon>
        <taxon>Mucoromycotina</taxon>
        <taxon>Mucoromycetes</taxon>
        <taxon>Mucorales</taxon>
        <taxon>Lichtheimiaceae</taxon>
        <taxon>Circinella</taxon>
    </lineage>
</organism>
<dbReference type="PANTHER" id="PTHR45776">
    <property type="entry name" value="MIP04163P"/>
    <property type="match status" value="1"/>
</dbReference>
<comment type="subcellular location">
    <subcellularLocation>
        <location evidence="1">Nucleus</location>
    </subcellularLocation>
</comment>
<feature type="compositionally biased region" description="Polar residues" evidence="6">
    <location>
        <begin position="237"/>
        <end position="258"/>
    </location>
</feature>
<dbReference type="AlphaFoldDB" id="A0A8H7SFJ4"/>
<name>A0A8H7SFJ4_9FUNG</name>
<evidence type="ECO:0000313" key="9">
    <source>
        <dbReference type="Proteomes" id="UP000646827"/>
    </source>
</evidence>
<feature type="compositionally biased region" description="Polar residues" evidence="6">
    <location>
        <begin position="154"/>
        <end position="167"/>
    </location>
</feature>
<dbReference type="InterPro" id="IPR036638">
    <property type="entry name" value="HLH_DNA-bd_sf"/>
</dbReference>
<evidence type="ECO:0000313" key="8">
    <source>
        <dbReference type="EMBL" id="KAG2228191.1"/>
    </source>
</evidence>
<feature type="compositionally biased region" description="Polar residues" evidence="6">
    <location>
        <begin position="116"/>
        <end position="147"/>
    </location>
</feature>
<keyword evidence="9" id="KW-1185">Reference proteome</keyword>
<dbReference type="EMBL" id="JAEPRB010000002">
    <property type="protein sequence ID" value="KAG2228191.1"/>
    <property type="molecule type" value="Genomic_DNA"/>
</dbReference>
<dbReference type="Proteomes" id="UP000646827">
    <property type="component" value="Unassembled WGS sequence"/>
</dbReference>
<keyword evidence="3" id="KW-0238">DNA-binding</keyword>
<dbReference type="GO" id="GO:0000981">
    <property type="term" value="F:DNA-binding transcription factor activity, RNA polymerase II-specific"/>
    <property type="evidence" value="ECO:0007669"/>
    <property type="project" value="TreeGrafter"/>
</dbReference>
<sequence>MLTGAAEDQQTTPRPSSRLAHPTTYHLQQMRFKDQAAIGLDPTQMMDSQHIFFAQHQNPQESSPNLSDLDYSELTTTSSVTGMPPPDLQQHHQQQRSPILRQQQSQLSHTQHHDSAQNYMYDQQQQESSYSPNNSHKRLSNNSLVDEQQQQQQRYPYNATTNTTGNPNMMYYSPTATTSSEYYYKSTPSSFAVSAPANIGYNHMHHPSLVDEGAAAVMAPGPGRIMADQPIYDHHQQQPSHPQGNSNRNSMQQETGDQTEPYDGDFAAQANLQAIMEKRRRRRESHNAVERRRRDNINDRIQELGTLLPESLTAEEGGVARLNKGTILRKSVEQIRMMQKDLHNYQQRVRELEETLNQLNHQNSSRRARNTRMQQPQRHA</sequence>
<dbReference type="SMART" id="SM00353">
    <property type="entry name" value="HLH"/>
    <property type="match status" value="1"/>
</dbReference>
<dbReference type="Gene3D" id="4.10.280.10">
    <property type="entry name" value="Helix-loop-helix DNA-binding domain"/>
    <property type="match status" value="1"/>
</dbReference>
<keyword evidence="5" id="KW-0539">Nucleus</keyword>
<feature type="region of interest" description="Disordered" evidence="6">
    <location>
        <begin position="356"/>
        <end position="380"/>
    </location>
</feature>
<comment type="caution">
    <text evidence="8">The sequence shown here is derived from an EMBL/GenBank/DDBJ whole genome shotgun (WGS) entry which is preliminary data.</text>
</comment>
<gene>
    <name evidence="8" type="ORF">INT45_009238</name>
</gene>
<dbReference type="InterPro" id="IPR011598">
    <property type="entry name" value="bHLH_dom"/>
</dbReference>
<dbReference type="PROSITE" id="PS50888">
    <property type="entry name" value="BHLH"/>
    <property type="match status" value="1"/>
</dbReference>
<feature type="compositionally biased region" description="Polar residues" evidence="6">
    <location>
        <begin position="371"/>
        <end position="380"/>
    </location>
</feature>
<keyword evidence="4" id="KW-0804">Transcription</keyword>
<feature type="compositionally biased region" description="Low complexity" evidence="6">
    <location>
        <begin position="91"/>
        <end position="109"/>
    </location>
</feature>
<evidence type="ECO:0000256" key="1">
    <source>
        <dbReference type="ARBA" id="ARBA00004123"/>
    </source>
</evidence>
<evidence type="ECO:0000256" key="3">
    <source>
        <dbReference type="ARBA" id="ARBA00023125"/>
    </source>
</evidence>
<reference evidence="8 9" key="1">
    <citation type="submission" date="2020-12" db="EMBL/GenBank/DDBJ databases">
        <title>Metabolic potential, ecology and presence of endohyphal bacteria is reflected in genomic diversity of Mucoromycotina.</title>
        <authorList>
            <person name="Muszewska A."/>
            <person name="Okrasinska A."/>
            <person name="Steczkiewicz K."/>
            <person name="Drgas O."/>
            <person name="Orlowska M."/>
            <person name="Perlinska-Lenart U."/>
            <person name="Aleksandrzak-Piekarczyk T."/>
            <person name="Szatraj K."/>
            <person name="Zielenkiewicz U."/>
            <person name="Pilsyk S."/>
            <person name="Malc E."/>
            <person name="Mieczkowski P."/>
            <person name="Kruszewska J.S."/>
            <person name="Biernat P."/>
            <person name="Pawlowska J."/>
        </authorList>
    </citation>
    <scope>NUCLEOTIDE SEQUENCE [LARGE SCALE GENOMIC DNA]</scope>
    <source>
        <strain evidence="8 9">CBS 142.35</strain>
    </source>
</reference>
<feature type="domain" description="BHLH" evidence="7">
    <location>
        <begin position="281"/>
        <end position="338"/>
    </location>
</feature>
<evidence type="ECO:0000256" key="2">
    <source>
        <dbReference type="ARBA" id="ARBA00023015"/>
    </source>
</evidence>
<dbReference type="PANTHER" id="PTHR45776:SF2">
    <property type="entry name" value="MIP04163P"/>
    <property type="match status" value="1"/>
</dbReference>
<dbReference type="OrthoDB" id="690068at2759"/>
<evidence type="ECO:0000256" key="5">
    <source>
        <dbReference type="ARBA" id="ARBA00023242"/>
    </source>
</evidence>
<dbReference type="SUPFAM" id="SSF47459">
    <property type="entry name" value="HLH, helix-loop-helix DNA-binding domain"/>
    <property type="match status" value="1"/>
</dbReference>
<dbReference type="GO" id="GO:0005634">
    <property type="term" value="C:nucleus"/>
    <property type="evidence" value="ECO:0007669"/>
    <property type="project" value="UniProtKB-SubCell"/>
</dbReference>